<feature type="non-terminal residue" evidence="10">
    <location>
        <position position="163"/>
    </location>
</feature>
<keyword evidence="7" id="KW-0238">DNA-binding</keyword>
<dbReference type="GO" id="GO:0003677">
    <property type="term" value="F:DNA binding"/>
    <property type="evidence" value="ECO:0007669"/>
    <property type="project" value="UniProtKB-KW"/>
</dbReference>
<dbReference type="InterPro" id="IPR029063">
    <property type="entry name" value="SAM-dependent_MTases_sf"/>
</dbReference>
<organism evidence="10">
    <name type="scientific">marine sediment metagenome</name>
    <dbReference type="NCBI Taxonomy" id="412755"/>
    <lineage>
        <taxon>unclassified sequences</taxon>
        <taxon>metagenomes</taxon>
        <taxon>ecological metagenomes</taxon>
    </lineage>
</organism>
<dbReference type="Pfam" id="PF01555">
    <property type="entry name" value="N6_N4_Mtase"/>
    <property type="match status" value="1"/>
</dbReference>
<dbReference type="Gene3D" id="3.40.50.150">
    <property type="entry name" value="Vaccinia Virus protein VP39"/>
    <property type="match status" value="1"/>
</dbReference>
<dbReference type="GO" id="GO:0032259">
    <property type="term" value="P:methylation"/>
    <property type="evidence" value="ECO:0007669"/>
    <property type="project" value="UniProtKB-KW"/>
</dbReference>
<comment type="catalytic activity">
    <reaction evidence="8">
        <text>a 2'-deoxycytidine in DNA + S-adenosyl-L-methionine = an N(4)-methyl-2'-deoxycytidine in DNA + S-adenosyl-L-homocysteine + H(+)</text>
        <dbReference type="Rhea" id="RHEA:16857"/>
        <dbReference type="Rhea" id="RHEA-COMP:11369"/>
        <dbReference type="Rhea" id="RHEA-COMP:13674"/>
        <dbReference type="ChEBI" id="CHEBI:15378"/>
        <dbReference type="ChEBI" id="CHEBI:57856"/>
        <dbReference type="ChEBI" id="CHEBI:59789"/>
        <dbReference type="ChEBI" id="CHEBI:85452"/>
        <dbReference type="ChEBI" id="CHEBI:137933"/>
        <dbReference type="EC" id="2.1.1.113"/>
    </reaction>
</comment>
<evidence type="ECO:0000256" key="6">
    <source>
        <dbReference type="ARBA" id="ARBA00022747"/>
    </source>
</evidence>
<sequence>MELNKIYCGDSRILNEIDDNSVHLTVTSPPYYVGKEYEKYLPTLDHYKVMLYTVFEEVIRVTVPGGKICINLGDIAVGSQYNGGIPEEILILPELTNHMRAHDTYLYSRIIWDKDDPWANSSHVSFHSKIQHAEYRVLPAWEYVFVFRKGKTARVDKSPEDGR</sequence>
<keyword evidence="3" id="KW-0489">Methyltransferase</keyword>
<dbReference type="InterPro" id="IPR017985">
    <property type="entry name" value="MeTrfase_CN4_CS"/>
</dbReference>
<dbReference type="InterPro" id="IPR002941">
    <property type="entry name" value="DNA_methylase_N4/N6"/>
</dbReference>
<dbReference type="AlphaFoldDB" id="A0A0F9L9E1"/>
<dbReference type="GO" id="GO:0008170">
    <property type="term" value="F:N-methyltransferase activity"/>
    <property type="evidence" value="ECO:0007669"/>
    <property type="project" value="InterPro"/>
</dbReference>
<reference evidence="10" key="1">
    <citation type="journal article" date="2015" name="Nature">
        <title>Complex archaea that bridge the gap between prokaryotes and eukaryotes.</title>
        <authorList>
            <person name="Spang A."/>
            <person name="Saw J.H."/>
            <person name="Jorgensen S.L."/>
            <person name="Zaremba-Niedzwiedzka K."/>
            <person name="Martijn J."/>
            <person name="Lind A.E."/>
            <person name="van Eijk R."/>
            <person name="Schleper C."/>
            <person name="Guy L."/>
            <person name="Ettema T.J."/>
        </authorList>
    </citation>
    <scope>NUCLEOTIDE SEQUENCE</scope>
</reference>
<dbReference type="PROSITE" id="PS00093">
    <property type="entry name" value="N4_MTASE"/>
    <property type="match status" value="1"/>
</dbReference>
<evidence type="ECO:0000256" key="4">
    <source>
        <dbReference type="ARBA" id="ARBA00022679"/>
    </source>
</evidence>
<gene>
    <name evidence="10" type="ORF">LCGC14_1539900</name>
</gene>
<evidence type="ECO:0000259" key="9">
    <source>
        <dbReference type="Pfam" id="PF01555"/>
    </source>
</evidence>
<evidence type="ECO:0000256" key="5">
    <source>
        <dbReference type="ARBA" id="ARBA00022691"/>
    </source>
</evidence>
<evidence type="ECO:0000256" key="2">
    <source>
        <dbReference type="ARBA" id="ARBA00012185"/>
    </source>
</evidence>
<keyword evidence="5" id="KW-0949">S-adenosyl-L-methionine</keyword>
<proteinExistence type="inferred from homology"/>
<evidence type="ECO:0000256" key="3">
    <source>
        <dbReference type="ARBA" id="ARBA00022603"/>
    </source>
</evidence>
<keyword evidence="6" id="KW-0680">Restriction system</keyword>
<dbReference type="PRINTS" id="PR00508">
    <property type="entry name" value="S21N4MTFRASE"/>
</dbReference>
<protein>
    <recommendedName>
        <fullName evidence="2">site-specific DNA-methyltransferase (cytosine-N(4)-specific)</fullName>
        <ecNumber evidence="2">2.1.1.113</ecNumber>
    </recommendedName>
</protein>
<dbReference type="InterPro" id="IPR001091">
    <property type="entry name" value="RM_Methyltransferase"/>
</dbReference>
<feature type="domain" description="DNA methylase N-4/N-6" evidence="9">
    <location>
        <begin position="22"/>
        <end position="153"/>
    </location>
</feature>
<dbReference type="GO" id="GO:0015667">
    <property type="term" value="F:site-specific DNA-methyltransferase (cytosine-N4-specific) activity"/>
    <property type="evidence" value="ECO:0007669"/>
    <property type="project" value="UniProtKB-EC"/>
</dbReference>
<dbReference type="EMBL" id="LAZR01011645">
    <property type="protein sequence ID" value="KKM60625.1"/>
    <property type="molecule type" value="Genomic_DNA"/>
</dbReference>
<dbReference type="SUPFAM" id="SSF53335">
    <property type="entry name" value="S-adenosyl-L-methionine-dependent methyltransferases"/>
    <property type="match status" value="1"/>
</dbReference>
<evidence type="ECO:0000256" key="7">
    <source>
        <dbReference type="ARBA" id="ARBA00023125"/>
    </source>
</evidence>
<dbReference type="EC" id="2.1.1.113" evidence="2"/>
<keyword evidence="4" id="KW-0808">Transferase</keyword>
<evidence type="ECO:0000313" key="10">
    <source>
        <dbReference type="EMBL" id="KKM60625.1"/>
    </source>
</evidence>
<name>A0A0F9L9E1_9ZZZZ</name>
<evidence type="ECO:0000256" key="8">
    <source>
        <dbReference type="ARBA" id="ARBA00049120"/>
    </source>
</evidence>
<accession>A0A0F9L9E1</accession>
<comment type="similarity">
    <text evidence="1">Belongs to the N(4)/N(6)-methyltransferase family. N(4) subfamily.</text>
</comment>
<evidence type="ECO:0000256" key="1">
    <source>
        <dbReference type="ARBA" id="ARBA00010203"/>
    </source>
</evidence>
<comment type="caution">
    <text evidence="10">The sequence shown here is derived from an EMBL/GenBank/DDBJ whole genome shotgun (WGS) entry which is preliminary data.</text>
</comment>
<dbReference type="GO" id="GO:0009307">
    <property type="term" value="P:DNA restriction-modification system"/>
    <property type="evidence" value="ECO:0007669"/>
    <property type="project" value="UniProtKB-KW"/>
</dbReference>